<reference evidence="2 3" key="1">
    <citation type="submission" date="2013-12" db="EMBL/GenBank/DDBJ databases">
        <title>Comparative genomics of Petrotoga isolates.</title>
        <authorList>
            <person name="Nesbo C.L."/>
            <person name="Charchuk R."/>
            <person name="Chow K."/>
        </authorList>
    </citation>
    <scope>NUCLEOTIDE SEQUENCE [LARGE SCALE GENOMIC DNA]</scope>
    <source>
        <strain evidence="2 3">DSM 13574</strain>
    </source>
</reference>
<dbReference type="OrthoDB" id="9768127at2"/>
<keyword evidence="2" id="KW-0132">Cell division</keyword>
<dbReference type="GO" id="GO:0051301">
    <property type="term" value="P:cell division"/>
    <property type="evidence" value="ECO:0007669"/>
    <property type="project" value="UniProtKB-KW"/>
</dbReference>
<protein>
    <submittedName>
        <fullName evidence="2">Cell division protein FtsA</fullName>
    </submittedName>
</protein>
<evidence type="ECO:0000259" key="1">
    <source>
        <dbReference type="SMART" id="SM00842"/>
    </source>
</evidence>
<dbReference type="RefSeq" id="WP_103066789.1">
    <property type="nucleotide sequence ID" value="NZ_AZRL01000012.1"/>
</dbReference>
<proteinExistence type="predicted"/>
<evidence type="ECO:0000313" key="2">
    <source>
        <dbReference type="EMBL" id="PNR96332.1"/>
    </source>
</evidence>
<name>A0A2K1P0N3_9BACT</name>
<dbReference type="InterPro" id="IPR043129">
    <property type="entry name" value="ATPase_NBD"/>
</dbReference>
<evidence type="ECO:0000313" key="3">
    <source>
        <dbReference type="Proteomes" id="UP000236434"/>
    </source>
</evidence>
<accession>A0A2K1P0N3</accession>
<dbReference type="Gene3D" id="3.30.420.40">
    <property type="match status" value="2"/>
</dbReference>
<sequence>MIFGLDIGTRTLVGTLAEYDEEAENIIIKHFAEVEHENRAMLDGQIHDVNKVAKGVSKIKKKLEEESSINLSEVAIAIAGRFLISSIGSYSLDISTYGYLDNETIKKMELEAVKASTEKLNYLQEMYCVGYSILYYSLDNQWIKHLEGQRGDKAKVKVLAAYLPKNVVEAMMSVLDKVGLKPIHVTLEPIAATSLVVPEDLRNLNVAMVDVGAGTSDISISNKGVITGYGMVPLAGDEITDTISQQLLVDFKTAEMIKKQLSQSDEITYNDILDNPQVIRKEEVIEIITPVIDSITDKIAKEILNLNGKPPVAVMVVGGGGKVPTFTEKLADKLGLPKERVSLKTTKNLENIIFESKRMEGSEYITPLGIVNVALKKQGSVFNTVKINGRNVNMLIIGKDMNVLQALLQSGYSLDKLVGLPSPAIAFELNGKLQIKKGNMGEKAKITINGVSADIHSPIKPGDHVEIEEPKNGKPVNLKVKDVIDPIEFFLNGEPKTTYPVVIKNDEKVENLEEEIKDGDKIFTTPPKIEDVFKNYNEKIFFTINNLPYEVPVGTIIMKDEEILDKDYQIKNGDLLKTKAIKLPKIKEFLDIETEKMKVFLNGKEVHLNKEEIIVSYDGKVVDIEAEVANGANYSIKKVKKDVQLIDVFSHLSINIEEIQSYEIYLNDEKVESFLQKIEPGANVRLLINDQRNRS</sequence>
<dbReference type="InterPro" id="IPR003494">
    <property type="entry name" value="SHS2_FtsA"/>
</dbReference>
<dbReference type="EMBL" id="AZRL01000012">
    <property type="protein sequence ID" value="PNR96332.1"/>
    <property type="molecule type" value="Genomic_DNA"/>
</dbReference>
<dbReference type="AlphaFoldDB" id="A0A2K1P0N3"/>
<dbReference type="Pfam" id="PF11104">
    <property type="entry name" value="PilM_2"/>
    <property type="match status" value="1"/>
</dbReference>
<dbReference type="CDD" id="cd24004">
    <property type="entry name" value="ASKHA_NBD_PilM-like"/>
    <property type="match status" value="1"/>
</dbReference>
<comment type="caution">
    <text evidence="2">The sequence shown here is derived from an EMBL/GenBank/DDBJ whole genome shotgun (WGS) entry which is preliminary data.</text>
</comment>
<keyword evidence="2" id="KW-0131">Cell cycle</keyword>
<dbReference type="SUPFAM" id="SSF53067">
    <property type="entry name" value="Actin-like ATPase domain"/>
    <property type="match status" value="2"/>
</dbReference>
<dbReference type="PANTHER" id="PTHR32432">
    <property type="entry name" value="CELL DIVISION PROTEIN FTSA-RELATED"/>
    <property type="match status" value="1"/>
</dbReference>
<gene>
    <name evidence="2" type="ORF">X929_04240</name>
</gene>
<dbReference type="InterPro" id="IPR050696">
    <property type="entry name" value="FtsA/MreB"/>
</dbReference>
<dbReference type="Proteomes" id="UP000236434">
    <property type="component" value="Unassembled WGS sequence"/>
</dbReference>
<dbReference type="SMART" id="SM00842">
    <property type="entry name" value="FtsA"/>
    <property type="match status" value="1"/>
</dbReference>
<dbReference type="PANTHER" id="PTHR32432:SF3">
    <property type="entry name" value="ETHANOLAMINE UTILIZATION PROTEIN EUTJ"/>
    <property type="match status" value="1"/>
</dbReference>
<dbReference type="InterPro" id="IPR005883">
    <property type="entry name" value="PilM"/>
</dbReference>
<organism evidence="2 3">
    <name type="scientific">Petrotoga olearia DSM 13574</name>
    <dbReference type="NCBI Taxonomy" id="1122955"/>
    <lineage>
        <taxon>Bacteria</taxon>
        <taxon>Thermotogati</taxon>
        <taxon>Thermotogota</taxon>
        <taxon>Thermotogae</taxon>
        <taxon>Petrotogales</taxon>
        <taxon>Petrotogaceae</taxon>
        <taxon>Petrotoga</taxon>
    </lineage>
</organism>
<feature type="domain" description="SHS2" evidence="1">
    <location>
        <begin position="2"/>
        <end position="196"/>
    </location>
</feature>